<name>A0A3Q3DEW3_HIPCM</name>
<dbReference type="AlphaFoldDB" id="A0A3Q3DEW3"/>
<keyword evidence="2" id="KW-1185">Reference proteome</keyword>
<proteinExistence type="predicted"/>
<organism evidence="1 2">
    <name type="scientific">Hippocampus comes</name>
    <name type="common">Tiger tail seahorse</name>
    <dbReference type="NCBI Taxonomy" id="109280"/>
    <lineage>
        <taxon>Eukaryota</taxon>
        <taxon>Metazoa</taxon>
        <taxon>Chordata</taxon>
        <taxon>Craniata</taxon>
        <taxon>Vertebrata</taxon>
        <taxon>Euteleostomi</taxon>
        <taxon>Actinopterygii</taxon>
        <taxon>Neopterygii</taxon>
        <taxon>Teleostei</taxon>
        <taxon>Neoteleostei</taxon>
        <taxon>Acanthomorphata</taxon>
        <taxon>Syngnathiaria</taxon>
        <taxon>Syngnathiformes</taxon>
        <taxon>Syngnathoidei</taxon>
        <taxon>Syngnathidae</taxon>
        <taxon>Hippocampus</taxon>
    </lineage>
</organism>
<accession>A0A3Q3DEW3</accession>
<dbReference type="Proteomes" id="UP000264820">
    <property type="component" value="Unplaced"/>
</dbReference>
<dbReference type="Ensembl" id="ENSHCOT00000016742.1">
    <property type="protein sequence ID" value="ENSHCOP00000010349.1"/>
    <property type="gene ID" value="ENSHCOG00000012945.1"/>
</dbReference>
<protein>
    <submittedName>
        <fullName evidence="1">Uncharacterized protein</fullName>
    </submittedName>
</protein>
<evidence type="ECO:0000313" key="2">
    <source>
        <dbReference type="Proteomes" id="UP000264820"/>
    </source>
</evidence>
<reference evidence="1" key="1">
    <citation type="submission" date="2025-08" db="UniProtKB">
        <authorList>
            <consortium name="Ensembl"/>
        </authorList>
    </citation>
    <scope>IDENTIFICATION</scope>
</reference>
<evidence type="ECO:0000313" key="1">
    <source>
        <dbReference type="Ensembl" id="ENSHCOP00000010349.1"/>
    </source>
</evidence>
<reference evidence="1" key="2">
    <citation type="submission" date="2025-09" db="UniProtKB">
        <authorList>
            <consortium name="Ensembl"/>
        </authorList>
    </citation>
    <scope>IDENTIFICATION</scope>
</reference>
<sequence length="71" mass="7614">MERQRGKTKGGEEGAGGEDDACAAKCAFGEIAETRRRKNSAIQMYFLTCVQKGGRVFHVRIVLPLPSAGSA</sequence>